<protein>
    <submittedName>
        <fullName evidence="2">Filamentation induced by cAMP protein Fic</fullName>
    </submittedName>
</protein>
<reference evidence="2" key="2">
    <citation type="journal article" date="2014" name="ISME J.">
        <title>Microbial stratification in low pH oxic and suboxic macroscopic growths along an acid mine drainage.</title>
        <authorList>
            <person name="Mendez-Garcia C."/>
            <person name="Mesa V."/>
            <person name="Sprenger R.R."/>
            <person name="Richter M."/>
            <person name="Diez M.S."/>
            <person name="Solano J."/>
            <person name="Bargiela R."/>
            <person name="Golyshina O.V."/>
            <person name="Manteca A."/>
            <person name="Ramos J.L."/>
            <person name="Gallego J.R."/>
            <person name="Llorente I."/>
            <person name="Martins Dos Santos V.A."/>
            <person name="Jensen O.N."/>
            <person name="Pelaez A.I."/>
            <person name="Sanchez J."/>
            <person name="Ferrer M."/>
        </authorList>
    </citation>
    <scope>NUCLEOTIDE SEQUENCE</scope>
</reference>
<evidence type="ECO:0000259" key="1">
    <source>
        <dbReference type="PROSITE" id="PS51459"/>
    </source>
</evidence>
<proteinExistence type="predicted"/>
<dbReference type="Pfam" id="PF02661">
    <property type="entry name" value="Fic"/>
    <property type="match status" value="1"/>
</dbReference>
<dbReference type="AlphaFoldDB" id="T1D204"/>
<feature type="domain" description="Fido" evidence="1">
    <location>
        <begin position="249"/>
        <end position="399"/>
    </location>
</feature>
<accession>T1D204</accession>
<dbReference type="InterPro" id="IPR036597">
    <property type="entry name" value="Fido-like_dom_sf"/>
</dbReference>
<dbReference type="Gene3D" id="3.30.160.140">
    <property type="entry name" value="Shew3726-like"/>
    <property type="match status" value="1"/>
</dbReference>
<dbReference type="InterPro" id="IPR003812">
    <property type="entry name" value="Fido"/>
</dbReference>
<dbReference type="PANTHER" id="PTHR13504:SF38">
    <property type="entry name" value="FIDO DOMAIN-CONTAINING PROTEIN"/>
    <property type="match status" value="1"/>
</dbReference>
<dbReference type="InterPro" id="IPR036692">
    <property type="entry name" value="Shew3726-like_sf"/>
</dbReference>
<dbReference type="SUPFAM" id="SSF160272">
    <property type="entry name" value="Shew3726-like"/>
    <property type="match status" value="1"/>
</dbReference>
<sequence length="637" mass="71564">MRIENKGVNVFQGLMVPEEIRLVGWAALSQALAVKGPVRNPACVSEKHVSGSIREEGGWRVFDKRYWPGETFGDHLSFALRNENLDMLLLKRIFDAVDAKVVEAFVKATPTGIPSRRAWFLYELMTVRTLDVREDPGVPAVDVLDPAAYFTGKPRLSRRHRVRDNLLGGGRFCPIIRRTKLLTEFTQSGLAEKAAETLGRTGAHLVSHAASFLLLADSLASFEIEGERPPRNRLERWGRAVLQAGKNKLTLDEIVRLQGVLIEDPRFVHVGLRPDGVFLGERDPNGDPLPEFIGARPSDLEDLMAGMLETNDRMSTDGVDAVLQAAATAFGFVYVHPFQDGNGRLHRCLVHHVLAERKFTPAGMVFPVSSVMFDRIDEYQKTLQNHSGPLMSFIEWRATPTRNVEVLNDTADLYRYFDATEAAEFLYACVKRTVEQDLPREIEYLRRHDEALRRIMNTVEMPDRVADNLLMFIRQNKGKLPKRRRTGEFEKLTDAEVASLEAVVGEAFEGFGDARTGEGDMYAGEEVSGGRALEFPAPEERYVSGREVVVFWGQDGETRVRCEISREALDDHFHGDNKDKLEVFRGNRGAIEEIARRKYLAGRREADGSVLIRSEDLCVGRLSCYAMATGIAGVRMK</sequence>
<name>T1D204_9ZZZZ</name>
<organism evidence="2">
    <name type="scientific">mine drainage metagenome</name>
    <dbReference type="NCBI Taxonomy" id="410659"/>
    <lineage>
        <taxon>unclassified sequences</taxon>
        <taxon>metagenomes</taxon>
        <taxon>ecological metagenomes</taxon>
    </lineage>
</organism>
<dbReference type="PANTHER" id="PTHR13504">
    <property type="entry name" value="FIDO DOMAIN-CONTAINING PROTEIN DDB_G0283145"/>
    <property type="match status" value="1"/>
</dbReference>
<dbReference type="SUPFAM" id="SSF140931">
    <property type="entry name" value="Fic-like"/>
    <property type="match status" value="1"/>
</dbReference>
<reference evidence="2" key="1">
    <citation type="submission" date="2013-08" db="EMBL/GenBank/DDBJ databases">
        <authorList>
            <person name="Mendez C."/>
            <person name="Richter M."/>
            <person name="Ferrer M."/>
            <person name="Sanchez J."/>
        </authorList>
    </citation>
    <scope>NUCLEOTIDE SEQUENCE</scope>
</reference>
<dbReference type="InterPro" id="IPR040198">
    <property type="entry name" value="Fido_containing"/>
</dbReference>
<dbReference type="Gene3D" id="1.10.3290.10">
    <property type="entry name" value="Fido-like domain"/>
    <property type="match status" value="1"/>
</dbReference>
<comment type="caution">
    <text evidence="2">The sequence shown here is derived from an EMBL/GenBank/DDBJ whole genome shotgun (WGS) entry which is preliminary data.</text>
</comment>
<gene>
    <name evidence="2" type="ORF">B1B_01660</name>
</gene>
<dbReference type="InterPro" id="IPR009962">
    <property type="entry name" value="DUF1488"/>
</dbReference>
<dbReference type="EMBL" id="AUZY01001052">
    <property type="protein sequence ID" value="EQD76470.1"/>
    <property type="molecule type" value="Genomic_DNA"/>
</dbReference>
<dbReference type="Pfam" id="PF07369">
    <property type="entry name" value="DUF1488"/>
    <property type="match status" value="1"/>
</dbReference>
<dbReference type="PROSITE" id="PS51459">
    <property type="entry name" value="FIDO"/>
    <property type="match status" value="1"/>
</dbReference>
<evidence type="ECO:0000313" key="2">
    <source>
        <dbReference type="EMBL" id="EQD76470.1"/>
    </source>
</evidence>